<feature type="chain" id="PRO_5040322961" description="Glycoside hydrolase family 5 domain-containing protein" evidence="3">
    <location>
        <begin position="21"/>
        <end position="1004"/>
    </location>
</feature>
<dbReference type="InterPro" id="IPR017853">
    <property type="entry name" value="GH"/>
</dbReference>
<dbReference type="EMBL" id="CABFOC020000002">
    <property type="protein sequence ID" value="CAH0037839.1"/>
    <property type="molecule type" value="Genomic_DNA"/>
</dbReference>
<dbReference type="SUPFAM" id="SSF51445">
    <property type="entry name" value="(Trans)glycosidases"/>
    <property type="match status" value="1"/>
</dbReference>
<keyword evidence="3" id="KW-0732">Signal</keyword>
<dbReference type="Gene3D" id="3.20.20.80">
    <property type="entry name" value="Glycosidases"/>
    <property type="match status" value="1"/>
</dbReference>
<proteinExistence type="predicted"/>
<feature type="compositionally biased region" description="Low complexity" evidence="2">
    <location>
        <begin position="652"/>
        <end position="682"/>
    </location>
</feature>
<evidence type="ECO:0000256" key="2">
    <source>
        <dbReference type="SAM" id="MobiDB-lite"/>
    </source>
</evidence>
<evidence type="ECO:0000256" key="3">
    <source>
        <dbReference type="SAM" id="SignalP"/>
    </source>
</evidence>
<protein>
    <recommendedName>
        <fullName evidence="6">Glycoside hydrolase family 5 domain-containing protein</fullName>
    </recommendedName>
</protein>
<keyword evidence="1" id="KW-0175">Coiled coil</keyword>
<dbReference type="OrthoDB" id="442731at2759"/>
<feature type="region of interest" description="Disordered" evidence="2">
    <location>
        <begin position="578"/>
        <end position="917"/>
    </location>
</feature>
<feature type="compositionally biased region" description="Low complexity" evidence="2">
    <location>
        <begin position="863"/>
        <end position="881"/>
    </location>
</feature>
<feature type="compositionally biased region" description="Low complexity" evidence="2">
    <location>
        <begin position="754"/>
        <end position="790"/>
    </location>
</feature>
<keyword evidence="5" id="KW-1185">Reference proteome</keyword>
<organism evidence="4 5">
    <name type="scientific">Clonostachys solani</name>
    <dbReference type="NCBI Taxonomy" id="160281"/>
    <lineage>
        <taxon>Eukaryota</taxon>
        <taxon>Fungi</taxon>
        <taxon>Dikarya</taxon>
        <taxon>Ascomycota</taxon>
        <taxon>Pezizomycotina</taxon>
        <taxon>Sordariomycetes</taxon>
        <taxon>Hypocreomycetidae</taxon>
        <taxon>Hypocreales</taxon>
        <taxon>Bionectriaceae</taxon>
        <taxon>Clonostachys</taxon>
    </lineage>
</organism>
<dbReference type="CDD" id="cd23954">
    <property type="entry name" value="AMO1_CTD"/>
    <property type="match status" value="1"/>
</dbReference>
<feature type="compositionally biased region" description="Low complexity" evidence="2">
    <location>
        <begin position="827"/>
        <end position="840"/>
    </location>
</feature>
<evidence type="ECO:0008006" key="6">
    <source>
        <dbReference type="Google" id="ProtNLM"/>
    </source>
</evidence>
<feature type="region of interest" description="Disordered" evidence="2">
    <location>
        <begin position="420"/>
        <end position="440"/>
    </location>
</feature>
<feature type="compositionally biased region" description="Low complexity" evidence="2">
    <location>
        <begin position="578"/>
        <end position="597"/>
    </location>
</feature>
<reference evidence="4 5" key="2">
    <citation type="submission" date="2021-10" db="EMBL/GenBank/DDBJ databases">
        <authorList>
            <person name="Piombo E."/>
        </authorList>
    </citation>
    <scope>NUCLEOTIDE SEQUENCE [LARGE SCALE GENOMIC DNA]</scope>
</reference>
<name>A0A9N9YVE8_9HYPO</name>
<accession>A0A9N9YVE8</accession>
<feature type="signal peptide" evidence="3">
    <location>
        <begin position="1"/>
        <end position="20"/>
    </location>
</feature>
<reference evidence="5" key="1">
    <citation type="submission" date="2019-06" db="EMBL/GenBank/DDBJ databases">
        <authorList>
            <person name="Broberg M."/>
        </authorList>
    </citation>
    <scope>NUCLEOTIDE SEQUENCE [LARGE SCALE GENOMIC DNA]</scope>
</reference>
<feature type="compositionally biased region" description="Low complexity" evidence="2">
    <location>
        <begin position="736"/>
        <end position="747"/>
    </location>
</feature>
<gene>
    <name evidence="4" type="ORF">CSOL1703_00003028</name>
</gene>
<feature type="compositionally biased region" description="Polar residues" evidence="2">
    <location>
        <begin position="701"/>
        <end position="735"/>
    </location>
</feature>
<evidence type="ECO:0000313" key="4">
    <source>
        <dbReference type="EMBL" id="CAH0037839.1"/>
    </source>
</evidence>
<dbReference type="PANTHER" id="PTHR31263">
    <property type="entry name" value="CELLULASE FAMILY PROTEIN (AFU_ORTHOLOGUE AFUA_5G14560)"/>
    <property type="match status" value="1"/>
</dbReference>
<feature type="compositionally biased region" description="Polar residues" evidence="2">
    <location>
        <begin position="629"/>
        <end position="647"/>
    </location>
</feature>
<comment type="caution">
    <text evidence="4">The sequence shown here is derived from an EMBL/GenBank/DDBJ whole genome shotgun (WGS) entry which is preliminary data.</text>
</comment>
<evidence type="ECO:0000256" key="1">
    <source>
        <dbReference type="SAM" id="Coils"/>
    </source>
</evidence>
<feature type="compositionally biased region" description="Polar residues" evidence="2">
    <location>
        <begin position="882"/>
        <end position="902"/>
    </location>
</feature>
<dbReference type="PANTHER" id="PTHR31263:SF0">
    <property type="entry name" value="CELLULASE FAMILY PROTEIN (AFU_ORTHOLOGUE AFUA_5G14560)"/>
    <property type="match status" value="1"/>
</dbReference>
<feature type="coiled-coil region" evidence="1">
    <location>
        <begin position="506"/>
        <end position="533"/>
    </location>
</feature>
<feature type="compositionally biased region" description="Polar residues" evidence="2">
    <location>
        <begin position="803"/>
        <end position="826"/>
    </location>
</feature>
<evidence type="ECO:0000313" key="5">
    <source>
        <dbReference type="Proteomes" id="UP000775872"/>
    </source>
</evidence>
<dbReference type="Proteomes" id="UP000775872">
    <property type="component" value="Unassembled WGS sequence"/>
</dbReference>
<sequence length="1004" mass="106707">MFLLNSSAALAALFASMVNAFPNLPFVVDGPNMVDTTGATVKFAGTNWPGHGEVMIPEGLQYQSIETIVSDIKSLGMNAIRLTYAIEMIDQIYANDGEDIDIKTAFTAALGASNGTVALNSVLANNPQFTESTTRLEVYDAVTKELAKNEIYINLDNHMSNGKWCCSGTDGNTWWGDTYFDADNWVRGLSYMANHGLSWSNLASMSLRNEFRQPTNNEAVKATYNWETWYKYIREGAAAVHAANPDVLVILSGLNYDTTMQPVVRGQALSPGTATFSFDDFAGFENKLVIELHNYDRSASSCSALQGSLYNGGAQAMNPDEASTVNVFPVLVTEFGFPQDGSSWQTVYVTCLAEWMPNNTAGWFQWVVVGSYMIRSGVQDYDESWGLYNHDWSAWRDSAYINNVLIPSVEATVGDSCRFEHPSGGNRNQSSNRFGGGGNVGGNQNALDKYKISVETIEADLTTETPQWILSAYAPGKDPPEQLFGGFPREQSFEEMRFHFYQARAAGNEQQALSQAQELYQTAQQQNQNAVRNIRDAMNFIVQGENRHPNRHDLCNQGTQGQPFGEFLVGKRPKTTIAGAAPANPFSSNNNSSTPSAFGGGAAAGSSAFGQPSTLGQRPSAFGAPAFGQPSQPTSTFGQSSQPNSGGSAFGQPSQPSSAFGQPSQPSQPSSAFGQPSQPASAFGQPSALGAKPSPFGAPSFGQSSQPNAQGNAFGQPSQLGQKPNPFGTAQPSAFGSNTNNAPAANPFGGGGSSQSNTATSAFGGGSSQSTTATSAFGGGSSQSTTATNAFGGGGNNQAQGNPSPFGQPSQNNTQGSAFGQPSTLGQKPNPFAAAQPPAQDGNSPFGAKPAAPSGFNQKPQENNPFAQPANAGAAPANPFGTNQPQQKVETGPQANPYPSDSTRQHPPLESYASKGMDGRLTMFKGKPVTYKDSLPGIRLFDGTWQRIWFPNGPPSFYKDTAMPLEKYDDKTKAQWAAFAESGNFADGAMPALPPPRDCTLWNF</sequence>
<dbReference type="AlphaFoldDB" id="A0A9N9YVE8"/>